<keyword evidence="3" id="KW-0433">Leucine-rich repeat</keyword>
<dbReference type="AlphaFoldDB" id="A0ABC8LNP6"/>
<feature type="region of interest" description="Disordered" evidence="10">
    <location>
        <begin position="248"/>
        <end position="268"/>
    </location>
</feature>
<dbReference type="PROSITE" id="PS50011">
    <property type="entry name" value="PROTEIN_KINASE_DOM"/>
    <property type="match status" value="1"/>
</dbReference>
<evidence type="ECO:0000259" key="12">
    <source>
        <dbReference type="PROSITE" id="PS50011"/>
    </source>
</evidence>
<keyword evidence="9" id="KW-0675">Receptor</keyword>
<dbReference type="GO" id="GO:0016020">
    <property type="term" value="C:membrane"/>
    <property type="evidence" value="ECO:0007669"/>
    <property type="project" value="UniProtKB-SubCell"/>
</dbReference>
<dbReference type="Pfam" id="PF00560">
    <property type="entry name" value="LRR_1"/>
    <property type="match status" value="3"/>
</dbReference>
<dbReference type="PRINTS" id="PR00019">
    <property type="entry name" value="LEURICHRPT"/>
</dbReference>
<comment type="subcellular location">
    <subcellularLocation>
        <location evidence="1">Membrane</location>
        <topology evidence="1">Single-pass membrane protein</topology>
    </subcellularLocation>
</comment>
<dbReference type="Gene3D" id="1.10.510.10">
    <property type="entry name" value="Transferase(Phosphotransferase) domain 1"/>
    <property type="match status" value="1"/>
</dbReference>
<keyword evidence="4" id="KW-0812">Transmembrane</keyword>
<feature type="chain" id="PRO_5044794131" description="Protein kinase domain-containing protein" evidence="11">
    <location>
        <begin position="25"/>
        <end position="638"/>
    </location>
</feature>
<proteinExistence type="predicted"/>
<keyword evidence="6" id="KW-0677">Repeat</keyword>
<gene>
    <name evidence="13" type="ORF">ERUC_LOCUS37849</name>
</gene>
<dbReference type="Gene3D" id="3.30.200.20">
    <property type="entry name" value="Phosphorylase Kinase, domain 1"/>
    <property type="match status" value="1"/>
</dbReference>
<evidence type="ECO:0000256" key="11">
    <source>
        <dbReference type="SAM" id="SignalP"/>
    </source>
</evidence>
<evidence type="ECO:0000256" key="1">
    <source>
        <dbReference type="ARBA" id="ARBA00004167"/>
    </source>
</evidence>
<evidence type="ECO:0000256" key="8">
    <source>
        <dbReference type="ARBA" id="ARBA00023136"/>
    </source>
</evidence>
<dbReference type="InterPro" id="IPR001245">
    <property type="entry name" value="Ser-Thr/Tyr_kinase_cat_dom"/>
</dbReference>
<dbReference type="Pfam" id="PF07714">
    <property type="entry name" value="PK_Tyr_Ser-Thr"/>
    <property type="match status" value="1"/>
</dbReference>
<keyword evidence="7" id="KW-1133">Transmembrane helix</keyword>
<evidence type="ECO:0000256" key="10">
    <source>
        <dbReference type="SAM" id="MobiDB-lite"/>
    </source>
</evidence>
<dbReference type="PANTHER" id="PTHR48007">
    <property type="entry name" value="LEUCINE-RICH REPEAT RECEPTOR-LIKE PROTEIN KINASE PXC1"/>
    <property type="match status" value="1"/>
</dbReference>
<dbReference type="FunFam" id="3.80.10.10:FF:000722">
    <property type="entry name" value="Leucine-rich repeat receptor-like protein kinase"/>
    <property type="match status" value="1"/>
</dbReference>
<dbReference type="InterPro" id="IPR011009">
    <property type="entry name" value="Kinase-like_dom_sf"/>
</dbReference>
<dbReference type="InterPro" id="IPR013210">
    <property type="entry name" value="LRR_N_plant-typ"/>
</dbReference>
<keyword evidence="2" id="KW-0597">Phosphoprotein</keyword>
<feature type="signal peptide" evidence="11">
    <location>
        <begin position="1"/>
        <end position="24"/>
    </location>
</feature>
<dbReference type="Proteomes" id="UP001642260">
    <property type="component" value="Unassembled WGS sequence"/>
</dbReference>
<organism evidence="13 14">
    <name type="scientific">Eruca vesicaria subsp. sativa</name>
    <name type="common">Garden rocket</name>
    <name type="synonym">Eruca sativa</name>
    <dbReference type="NCBI Taxonomy" id="29727"/>
    <lineage>
        <taxon>Eukaryota</taxon>
        <taxon>Viridiplantae</taxon>
        <taxon>Streptophyta</taxon>
        <taxon>Embryophyta</taxon>
        <taxon>Tracheophyta</taxon>
        <taxon>Spermatophyta</taxon>
        <taxon>Magnoliopsida</taxon>
        <taxon>eudicotyledons</taxon>
        <taxon>Gunneridae</taxon>
        <taxon>Pentapetalae</taxon>
        <taxon>rosids</taxon>
        <taxon>malvids</taxon>
        <taxon>Brassicales</taxon>
        <taxon>Brassicaceae</taxon>
        <taxon>Brassiceae</taxon>
        <taxon>Eruca</taxon>
    </lineage>
</organism>
<evidence type="ECO:0000256" key="6">
    <source>
        <dbReference type="ARBA" id="ARBA00022737"/>
    </source>
</evidence>
<dbReference type="InterPro" id="IPR032675">
    <property type="entry name" value="LRR_dom_sf"/>
</dbReference>
<dbReference type="InterPro" id="IPR000719">
    <property type="entry name" value="Prot_kinase_dom"/>
</dbReference>
<dbReference type="Pfam" id="PF08263">
    <property type="entry name" value="LRRNT_2"/>
    <property type="match status" value="1"/>
</dbReference>
<evidence type="ECO:0000256" key="3">
    <source>
        <dbReference type="ARBA" id="ARBA00022614"/>
    </source>
</evidence>
<protein>
    <recommendedName>
        <fullName evidence="12">Protein kinase domain-containing protein</fullName>
    </recommendedName>
</protein>
<dbReference type="SUPFAM" id="SSF52058">
    <property type="entry name" value="L domain-like"/>
    <property type="match status" value="1"/>
</dbReference>
<keyword evidence="14" id="KW-1185">Reference proteome</keyword>
<evidence type="ECO:0000256" key="5">
    <source>
        <dbReference type="ARBA" id="ARBA00022729"/>
    </source>
</evidence>
<accession>A0ABC8LNP6</accession>
<sequence length="638" mass="69983">MNLRWILPLLVSSISLCCMSFCSSLNSDGLSLLALKSAVDNDPTEVMNHWSESDQTPCHWSGIVCTNGRVTTLILSQKSLSGYIPSELGLLDSLTHLDLAHNNFSKPVPVRLFEPTNLQYIDLSHNSLSGPIPDQIRFLKSLNHLDLSSNRLNGSLPESLTELGSLAGTLNLSCNRFTGEIPPSYGRLPLHVTLDLSHNNLTGKVPPVGSLLNQGPIAFAGNSLLCGFPLQKPCKDFEIPNLIAAKPEGTQELQKPNPSVISKEEGKEKQTTGSVTVSLISGVSVVIGAVSLSVWLIRRKQSSAVYKTETVVTEFDEEGQEGKFVAFDEGFELDLEDLLRASAYVMGKSRSGIVYRVVAAEPSSSSAAVVAVRRLSDGNATWRFKEFVNEVENIGGINHPNIVRLRAYYYAEDEKLLITDFISNGSLYSALHGGPSNTRAPLSWAERLHIAQGTARGLMYIHEYSSRKYVHGNLKSSKILLDDELLPHISGFGLTRLVQGYPKLPDYSVSTNVQSFATRLSAPHQAAYLAPEARASSGYKPSQKCDVYSFGVILLELLTGRLPDGSSENEGEELVNVVRKWHREERSLTEILDPKLLNQELTDKQAIAAIHVALNCTNMDPEMRPRMKSVSESLGRIK</sequence>
<dbReference type="FunFam" id="3.80.10.10:FF:000129">
    <property type="entry name" value="Leucine-rich repeat receptor-like kinase"/>
    <property type="match status" value="1"/>
</dbReference>
<dbReference type="EMBL" id="CAKOAT010664042">
    <property type="protein sequence ID" value="CAH8385366.1"/>
    <property type="molecule type" value="Genomic_DNA"/>
</dbReference>
<keyword evidence="5 11" id="KW-0732">Signal</keyword>
<dbReference type="Pfam" id="PF13855">
    <property type="entry name" value="LRR_8"/>
    <property type="match status" value="1"/>
</dbReference>
<evidence type="ECO:0000313" key="14">
    <source>
        <dbReference type="Proteomes" id="UP001642260"/>
    </source>
</evidence>
<dbReference type="InterPro" id="IPR046959">
    <property type="entry name" value="PRK1-6/SRF4-like"/>
</dbReference>
<evidence type="ECO:0000256" key="2">
    <source>
        <dbReference type="ARBA" id="ARBA00022553"/>
    </source>
</evidence>
<evidence type="ECO:0000256" key="9">
    <source>
        <dbReference type="ARBA" id="ARBA00023170"/>
    </source>
</evidence>
<evidence type="ECO:0000256" key="7">
    <source>
        <dbReference type="ARBA" id="ARBA00022989"/>
    </source>
</evidence>
<evidence type="ECO:0000313" key="13">
    <source>
        <dbReference type="EMBL" id="CAH8385366.1"/>
    </source>
</evidence>
<dbReference type="Gene3D" id="3.80.10.10">
    <property type="entry name" value="Ribonuclease Inhibitor"/>
    <property type="match status" value="2"/>
</dbReference>
<evidence type="ECO:0000256" key="4">
    <source>
        <dbReference type="ARBA" id="ARBA00022692"/>
    </source>
</evidence>
<reference evidence="13 14" key="1">
    <citation type="submission" date="2022-03" db="EMBL/GenBank/DDBJ databases">
        <authorList>
            <person name="Macdonald S."/>
            <person name="Ahmed S."/>
            <person name="Newling K."/>
        </authorList>
    </citation>
    <scope>NUCLEOTIDE SEQUENCE [LARGE SCALE GENOMIC DNA]</scope>
</reference>
<feature type="domain" description="Protein kinase" evidence="12">
    <location>
        <begin position="340"/>
        <end position="638"/>
    </location>
</feature>
<dbReference type="SUPFAM" id="SSF56112">
    <property type="entry name" value="Protein kinase-like (PK-like)"/>
    <property type="match status" value="1"/>
</dbReference>
<dbReference type="PANTHER" id="PTHR48007:SF8">
    <property type="entry name" value="RECEPTOR PROTEIN KINASE-LIKE PROTEIN ZAR1"/>
    <property type="match status" value="1"/>
</dbReference>
<feature type="compositionally biased region" description="Polar residues" evidence="10">
    <location>
        <begin position="251"/>
        <end position="260"/>
    </location>
</feature>
<dbReference type="InterPro" id="IPR001611">
    <property type="entry name" value="Leu-rich_rpt"/>
</dbReference>
<name>A0ABC8LNP6_ERUVS</name>
<keyword evidence="8" id="KW-0472">Membrane</keyword>
<comment type="caution">
    <text evidence="13">The sequence shown here is derived from an EMBL/GenBank/DDBJ whole genome shotgun (WGS) entry which is preliminary data.</text>
</comment>